<keyword evidence="9" id="KW-1185">Reference proteome</keyword>
<evidence type="ECO:0000256" key="5">
    <source>
        <dbReference type="ARBA" id="ARBA00022989"/>
    </source>
</evidence>
<protein>
    <submittedName>
        <fullName evidence="8">Putative oxidoreductase</fullName>
    </submittedName>
</protein>
<sequence>MKINNTETSSKTLGIGLFLLRLCLGGLMIANHGWMKIINYETLKTEFFNFLGLGSNTSLILAICAETICSLLLIFGLYTRLALIPLIVTMLVAMGVHGWELFGGDAEMSFLYLIGFVFLFIAGPGENSIDARMSKRSFY</sequence>
<dbReference type="Proteomes" id="UP000199634">
    <property type="component" value="Unassembled WGS sequence"/>
</dbReference>
<comment type="similarity">
    <text evidence="2">Belongs to the DoxX family.</text>
</comment>
<evidence type="ECO:0000256" key="4">
    <source>
        <dbReference type="ARBA" id="ARBA00022692"/>
    </source>
</evidence>
<feature type="transmembrane region" description="Helical" evidence="7">
    <location>
        <begin position="81"/>
        <end position="99"/>
    </location>
</feature>
<comment type="subcellular location">
    <subcellularLocation>
        <location evidence="1">Cell membrane</location>
        <topology evidence="1">Multi-pass membrane protein</topology>
    </subcellularLocation>
</comment>
<evidence type="ECO:0000256" key="7">
    <source>
        <dbReference type="SAM" id="Phobius"/>
    </source>
</evidence>
<dbReference type="PANTHER" id="PTHR33452">
    <property type="entry name" value="OXIDOREDUCTASE CATD-RELATED"/>
    <property type="match status" value="1"/>
</dbReference>
<dbReference type="RefSeq" id="WP_143037711.1">
    <property type="nucleotide sequence ID" value="NZ_FNXE01000002.1"/>
</dbReference>
<proteinExistence type="inferred from homology"/>
<feature type="transmembrane region" description="Helical" evidence="7">
    <location>
        <begin position="111"/>
        <end position="129"/>
    </location>
</feature>
<keyword evidence="6 7" id="KW-0472">Membrane</keyword>
<evidence type="ECO:0000256" key="2">
    <source>
        <dbReference type="ARBA" id="ARBA00006679"/>
    </source>
</evidence>
<dbReference type="Pfam" id="PF07681">
    <property type="entry name" value="DoxX"/>
    <property type="match status" value="1"/>
</dbReference>
<gene>
    <name evidence="8" type="ORF">SAMN02927937_00262</name>
</gene>
<feature type="transmembrane region" description="Helical" evidence="7">
    <location>
        <begin position="12"/>
        <end position="30"/>
    </location>
</feature>
<accession>A0A1H6J540</accession>
<reference evidence="8 9" key="1">
    <citation type="submission" date="2016-10" db="EMBL/GenBank/DDBJ databases">
        <authorList>
            <person name="de Groot N.N."/>
        </authorList>
    </citation>
    <scope>NUCLEOTIDE SEQUENCE [LARGE SCALE GENOMIC DNA]</scope>
    <source>
        <strain evidence="8 9">CGMCC 1.10825</strain>
    </source>
</reference>
<dbReference type="STRING" id="1159016.SAMN02927937_00262"/>
<dbReference type="OrthoDB" id="9813193at2"/>
<dbReference type="InterPro" id="IPR032808">
    <property type="entry name" value="DoxX"/>
</dbReference>
<keyword evidence="4 7" id="KW-0812">Transmembrane</keyword>
<organism evidence="8 9">
    <name type="scientific">Paenimyroides marinum</name>
    <dbReference type="NCBI Taxonomy" id="1159016"/>
    <lineage>
        <taxon>Bacteria</taxon>
        <taxon>Pseudomonadati</taxon>
        <taxon>Bacteroidota</taxon>
        <taxon>Flavobacteriia</taxon>
        <taxon>Flavobacteriales</taxon>
        <taxon>Flavobacteriaceae</taxon>
        <taxon>Paenimyroides</taxon>
    </lineage>
</organism>
<dbReference type="PANTHER" id="PTHR33452:SF1">
    <property type="entry name" value="INNER MEMBRANE PROTEIN YPHA-RELATED"/>
    <property type="match status" value="1"/>
</dbReference>
<evidence type="ECO:0000313" key="9">
    <source>
        <dbReference type="Proteomes" id="UP000199634"/>
    </source>
</evidence>
<evidence type="ECO:0000256" key="3">
    <source>
        <dbReference type="ARBA" id="ARBA00022475"/>
    </source>
</evidence>
<dbReference type="InterPro" id="IPR051907">
    <property type="entry name" value="DoxX-like_oxidoreductase"/>
</dbReference>
<name>A0A1H6J540_9FLAO</name>
<dbReference type="AlphaFoldDB" id="A0A1H6J540"/>
<keyword evidence="3" id="KW-1003">Cell membrane</keyword>
<dbReference type="GO" id="GO:0005886">
    <property type="term" value="C:plasma membrane"/>
    <property type="evidence" value="ECO:0007669"/>
    <property type="project" value="UniProtKB-SubCell"/>
</dbReference>
<keyword evidence="5 7" id="KW-1133">Transmembrane helix</keyword>
<feature type="transmembrane region" description="Helical" evidence="7">
    <location>
        <begin position="50"/>
        <end position="74"/>
    </location>
</feature>
<evidence type="ECO:0000313" key="8">
    <source>
        <dbReference type="EMBL" id="SEH57028.1"/>
    </source>
</evidence>
<dbReference type="EMBL" id="FNXE01000002">
    <property type="protein sequence ID" value="SEH57028.1"/>
    <property type="molecule type" value="Genomic_DNA"/>
</dbReference>
<evidence type="ECO:0000256" key="6">
    <source>
        <dbReference type="ARBA" id="ARBA00023136"/>
    </source>
</evidence>
<evidence type="ECO:0000256" key="1">
    <source>
        <dbReference type="ARBA" id="ARBA00004651"/>
    </source>
</evidence>